<gene>
    <name evidence="1" type="ORF">LOC68_16910</name>
</gene>
<name>A0A9X1MPN8_9BACT</name>
<evidence type="ECO:0000313" key="1">
    <source>
        <dbReference type="EMBL" id="MCC9630075.1"/>
    </source>
</evidence>
<dbReference type="EMBL" id="JAJKFT010000010">
    <property type="protein sequence ID" value="MCC9630075.1"/>
    <property type="molecule type" value="Genomic_DNA"/>
</dbReference>
<proteinExistence type="predicted"/>
<dbReference type="Proteomes" id="UP001139103">
    <property type="component" value="Unassembled WGS sequence"/>
</dbReference>
<organism evidence="1 2">
    <name type="scientific">Blastopirellula sediminis</name>
    <dbReference type="NCBI Taxonomy" id="2894196"/>
    <lineage>
        <taxon>Bacteria</taxon>
        <taxon>Pseudomonadati</taxon>
        <taxon>Planctomycetota</taxon>
        <taxon>Planctomycetia</taxon>
        <taxon>Pirellulales</taxon>
        <taxon>Pirellulaceae</taxon>
        <taxon>Blastopirellula</taxon>
    </lineage>
</organism>
<accession>A0A9X1MPN8</accession>
<dbReference type="AlphaFoldDB" id="A0A9X1MPN8"/>
<evidence type="ECO:0000313" key="2">
    <source>
        <dbReference type="Proteomes" id="UP001139103"/>
    </source>
</evidence>
<comment type="caution">
    <text evidence="1">The sequence shown here is derived from an EMBL/GenBank/DDBJ whole genome shotgun (WGS) entry which is preliminary data.</text>
</comment>
<reference evidence="1" key="1">
    <citation type="submission" date="2021-11" db="EMBL/GenBank/DDBJ databases">
        <title>Genome sequence.</title>
        <authorList>
            <person name="Sun Q."/>
        </authorList>
    </citation>
    <scope>NUCLEOTIDE SEQUENCE</scope>
    <source>
        <strain evidence="1">JC732</strain>
    </source>
</reference>
<dbReference type="RefSeq" id="WP_230220903.1">
    <property type="nucleotide sequence ID" value="NZ_JAJKFT010000010.1"/>
</dbReference>
<sequence>MSRQFIEFREIQPASSRISRLVTTLKEIHRKKQSRFSVLQSLWRRNQTPRSKPKRKLAEIDVVFARQTRQSSTAEVSHFE</sequence>
<protein>
    <submittedName>
        <fullName evidence="1">Uncharacterized protein</fullName>
    </submittedName>
</protein>
<keyword evidence="2" id="KW-1185">Reference proteome</keyword>